<gene>
    <name evidence="3" type="ORF">B0I36DRAFT_378399</name>
</gene>
<dbReference type="AlphaFoldDB" id="A0A9P8XTG9"/>
<keyword evidence="4" id="KW-1185">Reference proteome</keyword>
<name>A0A9P8XTG9_9PEZI</name>
<accession>A0A9P8XTG9</accession>
<dbReference type="CDD" id="cd02440">
    <property type="entry name" value="AdoMet_MTases"/>
    <property type="match status" value="1"/>
</dbReference>
<keyword evidence="3" id="KW-0808">Transferase</keyword>
<feature type="region of interest" description="Disordered" evidence="2">
    <location>
        <begin position="1"/>
        <end position="34"/>
    </location>
</feature>
<dbReference type="Pfam" id="PF13489">
    <property type="entry name" value="Methyltransf_23"/>
    <property type="match status" value="1"/>
</dbReference>
<dbReference type="SUPFAM" id="SSF53335">
    <property type="entry name" value="S-adenosyl-L-methionine-dependent methyltransferases"/>
    <property type="match status" value="1"/>
</dbReference>
<comment type="caution">
    <text evidence="3">The sequence shown here is derived from an EMBL/GenBank/DDBJ whole genome shotgun (WGS) entry which is preliminary data.</text>
</comment>
<dbReference type="PANTHER" id="PTHR43591:SF10">
    <property type="entry name" value="ABC TRANSMEMBRANE TYPE-1 DOMAIN-CONTAINING PROTEIN-RELATED"/>
    <property type="match status" value="1"/>
</dbReference>
<evidence type="ECO:0000256" key="2">
    <source>
        <dbReference type="SAM" id="MobiDB-lite"/>
    </source>
</evidence>
<reference evidence="3" key="1">
    <citation type="journal article" date="2021" name="Nat. Commun.">
        <title>Genetic determinants of endophytism in the Arabidopsis root mycobiome.</title>
        <authorList>
            <person name="Mesny F."/>
            <person name="Miyauchi S."/>
            <person name="Thiergart T."/>
            <person name="Pickel B."/>
            <person name="Atanasova L."/>
            <person name="Karlsson M."/>
            <person name="Huettel B."/>
            <person name="Barry K.W."/>
            <person name="Haridas S."/>
            <person name="Chen C."/>
            <person name="Bauer D."/>
            <person name="Andreopoulos W."/>
            <person name="Pangilinan J."/>
            <person name="LaButti K."/>
            <person name="Riley R."/>
            <person name="Lipzen A."/>
            <person name="Clum A."/>
            <person name="Drula E."/>
            <person name="Henrissat B."/>
            <person name="Kohler A."/>
            <person name="Grigoriev I.V."/>
            <person name="Martin F.M."/>
            <person name="Hacquard S."/>
        </authorList>
    </citation>
    <scope>NUCLEOTIDE SEQUENCE</scope>
    <source>
        <strain evidence="3">MPI-CAGE-CH-0230</strain>
    </source>
</reference>
<dbReference type="EMBL" id="JAGTJQ010000014">
    <property type="protein sequence ID" value="KAH7012761.1"/>
    <property type="molecule type" value="Genomic_DNA"/>
</dbReference>
<sequence length="353" mass="39150">MPTPTTMSAASDAGEINLHAQQKEQGRASDYEDTDIDSAYGDSVASSTASLSASVLEDCKINGRTYHCKRSRGQSWNPNDEKHCEALDILHGVSILMQDGKLYLADLGDNHRVRWLKVLDVGCGTARSDFADSHPLAEVIGIDISARQLPDSDLPLNVRFDVDDITEAWTYPPNTFHYVHVRWLTGSIEDWIALYKEIFKALKPGGTFEHKESSCMIRIDNGTRDPQSALAKWGKMFISAGQKSGRTFAVVEDDIQREAMEAAGFIDIRVVNFKVPIGSWSADEKGKSIGAAVDRALQADPEGFINRPWGESLGWEEDKMMVYAAYLRNELKAGKSHAWCSMKVVIGKKPYTD</sequence>
<evidence type="ECO:0000313" key="3">
    <source>
        <dbReference type="EMBL" id="KAH7012761.1"/>
    </source>
</evidence>
<proteinExistence type="inferred from homology"/>
<dbReference type="Proteomes" id="UP000756346">
    <property type="component" value="Unassembled WGS sequence"/>
</dbReference>
<dbReference type="GO" id="GO:0008168">
    <property type="term" value="F:methyltransferase activity"/>
    <property type="evidence" value="ECO:0007669"/>
    <property type="project" value="UniProtKB-KW"/>
</dbReference>
<evidence type="ECO:0000313" key="4">
    <source>
        <dbReference type="Proteomes" id="UP000756346"/>
    </source>
</evidence>
<keyword evidence="3" id="KW-0489">Methyltransferase</keyword>
<feature type="compositionally biased region" description="Basic and acidic residues" evidence="2">
    <location>
        <begin position="21"/>
        <end position="30"/>
    </location>
</feature>
<dbReference type="PANTHER" id="PTHR43591">
    <property type="entry name" value="METHYLTRANSFERASE"/>
    <property type="match status" value="1"/>
</dbReference>
<dbReference type="OrthoDB" id="2013972at2759"/>
<dbReference type="Gene3D" id="3.40.50.150">
    <property type="entry name" value="Vaccinia Virus protein VP39"/>
    <property type="match status" value="1"/>
</dbReference>
<evidence type="ECO:0000256" key="1">
    <source>
        <dbReference type="ARBA" id="ARBA00038158"/>
    </source>
</evidence>
<dbReference type="InterPro" id="IPR029063">
    <property type="entry name" value="SAM-dependent_MTases_sf"/>
</dbReference>
<dbReference type="RefSeq" id="XP_046005026.1">
    <property type="nucleotide sequence ID" value="XM_046160675.1"/>
</dbReference>
<comment type="similarity">
    <text evidence="1">Belongs to the methyltransferase superfamily. LaeA methyltransferase family.</text>
</comment>
<dbReference type="GO" id="GO:0032259">
    <property type="term" value="P:methylation"/>
    <property type="evidence" value="ECO:0007669"/>
    <property type="project" value="UniProtKB-KW"/>
</dbReference>
<protein>
    <submittedName>
        <fullName evidence="3">S-adenosyl-L-methionine-dependent methyltransferase</fullName>
    </submittedName>
</protein>
<dbReference type="GeneID" id="70190221"/>
<organism evidence="3 4">
    <name type="scientific">Microdochium trichocladiopsis</name>
    <dbReference type="NCBI Taxonomy" id="1682393"/>
    <lineage>
        <taxon>Eukaryota</taxon>
        <taxon>Fungi</taxon>
        <taxon>Dikarya</taxon>
        <taxon>Ascomycota</taxon>
        <taxon>Pezizomycotina</taxon>
        <taxon>Sordariomycetes</taxon>
        <taxon>Xylariomycetidae</taxon>
        <taxon>Xylariales</taxon>
        <taxon>Microdochiaceae</taxon>
        <taxon>Microdochium</taxon>
    </lineage>
</organism>